<proteinExistence type="inferred from homology"/>
<sequence>MLSATGILRRISFPSFASTYSTTMEEMDEIRARSLLKHTYVYNPPDELDNIIVNAAKHHGLQLDPSDWKTTEIPLDSIKSKFLLDLGRSLKHLVPNSKLHKMKSLRDLFEFYEQPVNNITKYAELARNEKLPQNLAIMEQPRRFHPNDKTALHGGITAKPGEGGAIYSIRNKRIYREFKPKKEWFDYDDQNFDYDVTLSKGMPWDPEIANKMDCYTNIKFTKEYLRKMR</sequence>
<organism evidence="8 9">
    <name type="scientific">Meloidogyne enterolobii</name>
    <name type="common">Root-knot nematode worm</name>
    <name type="synonym">Meloidogyne mayaguensis</name>
    <dbReference type="NCBI Taxonomy" id="390850"/>
    <lineage>
        <taxon>Eukaryota</taxon>
        <taxon>Metazoa</taxon>
        <taxon>Ecdysozoa</taxon>
        <taxon>Nematoda</taxon>
        <taxon>Chromadorea</taxon>
        <taxon>Rhabditida</taxon>
        <taxon>Tylenchina</taxon>
        <taxon>Tylenchomorpha</taxon>
        <taxon>Tylenchoidea</taxon>
        <taxon>Meloidogynidae</taxon>
        <taxon>Meloidogyninae</taxon>
        <taxon>Meloidogyne</taxon>
    </lineage>
</organism>
<dbReference type="InterPro" id="IPR018305">
    <property type="entry name" value="Ribosomal_m50"/>
</dbReference>
<keyword evidence="4" id="KW-0496">Mitochondrion</keyword>
<comment type="subcellular location">
    <subcellularLocation>
        <location evidence="1">Mitochondrion</location>
    </subcellularLocation>
</comment>
<evidence type="ECO:0000256" key="4">
    <source>
        <dbReference type="ARBA" id="ARBA00023128"/>
    </source>
</evidence>
<keyword evidence="3" id="KW-0689">Ribosomal protein</keyword>
<protein>
    <recommendedName>
        <fullName evidence="6">Large ribosomal subunit protein mL50</fullName>
    </recommendedName>
    <alternativeName>
        <fullName evidence="7">39S ribosomal protein L50, mitochondrial</fullName>
    </alternativeName>
</protein>
<keyword evidence="5" id="KW-0687">Ribonucleoprotein</keyword>
<evidence type="ECO:0000256" key="1">
    <source>
        <dbReference type="ARBA" id="ARBA00004173"/>
    </source>
</evidence>
<dbReference type="PANTHER" id="PTHR31542">
    <property type="entry name" value="39A RIBOSOMAL PROTEIN L50, MITOCHONDRIAL"/>
    <property type="match status" value="1"/>
</dbReference>
<evidence type="ECO:0000256" key="7">
    <source>
        <dbReference type="ARBA" id="ARBA00035398"/>
    </source>
</evidence>
<dbReference type="GO" id="GO:0005762">
    <property type="term" value="C:mitochondrial large ribosomal subunit"/>
    <property type="evidence" value="ECO:0007669"/>
    <property type="project" value="TreeGrafter"/>
</dbReference>
<evidence type="ECO:0000313" key="8">
    <source>
        <dbReference type="EMBL" id="CAD2191581.1"/>
    </source>
</evidence>
<dbReference type="Proteomes" id="UP000580250">
    <property type="component" value="Unassembled WGS sequence"/>
</dbReference>
<reference evidence="8 9" key="1">
    <citation type="submission" date="2020-08" db="EMBL/GenBank/DDBJ databases">
        <authorList>
            <person name="Koutsovoulos G."/>
            <person name="Danchin GJ E."/>
        </authorList>
    </citation>
    <scope>NUCLEOTIDE SEQUENCE [LARGE SCALE GENOMIC DNA]</scope>
</reference>
<evidence type="ECO:0000256" key="6">
    <source>
        <dbReference type="ARBA" id="ARBA00035183"/>
    </source>
</evidence>
<dbReference type="EMBL" id="CAJEWN010000887">
    <property type="protein sequence ID" value="CAD2191581.1"/>
    <property type="molecule type" value="Genomic_DNA"/>
</dbReference>
<dbReference type="Pfam" id="PF10501">
    <property type="entry name" value="Ribosomal_L50"/>
    <property type="match status" value="1"/>
</dbReference>
<dbReference type="OrthoDB" id="9939609at2759"/>
<evidence type="ECO:0000256" key="3">
    <source>
        <dbReference type="ARBA" id="ARBA00022980"/>
    </source>
</evidence>
<dbReference type="AlphaFoldDB" id="A0A6V7WX13"/>
<gene>
    <name evidence="8" type="ORF">MENT_LOCUS44423</name>
</gene>
<evidence type="ECO:0000256" key="5">
    <source>
        <dbReference type="ARBA" id="ARBA00023274"/>
    </source>
</evidence>
<evidence type="ECO:0000256" key="2">
    <source>
        <dbReference type="ARBA" id="ARBA00008860"/>
    </source>
</evidence>
<evidence type="ECO:0000313" key="9">
    <source>
        <dbReference type="Proteomes" id="UP000580250"/>
    </source>
</evidence>
<name>A0A6V7WX13_MELEN</name>
<dbReference type="PANTHER" id="PTHR31542:SF1">
    <property type="entry name" value="LARGE RIBOSOMAL SUBUNIT PROTEIN ML50"/>
    <property type="match status" value="1"/>
</dbReference>
<comment type="caution">
    <text evidence="8">The sequence shown here is derived from an EMBL/GenBank/DDBJ whole genome shotgun (WGS) entry which is preliminary data.</text>
</comment>
<accession>A0A6V7WX13</accession>
<comment type="similarity">
    <text evidence="2">Belongs to the mitochondrion-specific ribosomal protein mL50 family.</text>
</comment>